<dbReference type="EMBL" id="JAFNEN010000918">
    <property type="protein sequence ID" value="KAG8176070.1"/>
    <property type="molecule type" value="Genomic_DNA"/>
</dbReference>
<sequence length="131" mass="14353">MALAVSKIGKGHAALETIAGFLNMNSLSSRSFTQMARGLRQDFFMTTALTFYEICGKHSSFLKAKQTSVGGIKDFCSTNATAPKTANSAASMCGNLETNLSETLREQTFLLFEHDRNKPLVTNDFQDDQKS</sequence>
<dbReference type="Proteomes" id="UP000827092">
    <property type="component" value="Unassembled WGS sequence"/>
</dbReference>
<reference evidence="1 2" key="1">
    <citation type="journal article" date="2022" name="Nat. Ecol. Evol.">
        <title>A masculinizing supergene underlies an exaggerated male reproductive morph in a spider.</title>
        <authorList>
            <person name="Hendrickx F."/>
            <person name="De Corte Z."/>
            <person name="Sonet G."/>
            <person name="Van Belleghem S.M."/>
            <person name="Kostlbacher S."/>
            <person name="Vangestel C."/>
        </authorList>
    </citation>
    <scope>NUCLEOTIDE SEQUENCE [LARGE SCALE GENOMIC DNA]</scope>
    <source>
        <strain evidence="1">W744_W776</strain>
    </source>
</reference>
<gene>
    <name evidence="1" type="ORF">JTE90_025528</name>
</gene>
<dbReference type="AlphaFoldDB" id="A0AAV6TVI7"/>
<evidence type="ECO:0000313" key="2">
    <source>
        <dbReference type="Proteomes" id="UP000827092"/>
    </source>
</evidence>
<name>A0AAV6TVI7_9ARAC</name>
<keyword evidence="2" id="KW-1185">Reference proteome</keyword>
<accession>A0AAV6TVI7</accession>
<organism evidence="1 2">
    <name type="scientific">Oedothorax gibbosus</name>
    <dbReference type="NCBI Taxonomy" id="931172"/>
    <lineage>
        <taxon>Eukaryota</taxon>
        <taxon>Metazoa</taxon>
        <taxon>Ecdysozoa</taxon>
        <taxon>Arthropoda</taxon>
        <taxon>Chelicerata</taxon>
        <taxon>Arachnida</taxon>
        <taxon>Araneae</taxon>
        <taxon>Araneomorphae</taxon>
        <taxon>Entelegynae</taxon>
        <taxon>Araneoidea</taxon>
        <taxon>Linyphiidae</taxon>
        <taxon>Erigoninae</taxon>
        <taxon>Oedothorax</taxon>
    </lineage>
</organism>
<protein>
    <submittedName>
        <fullName evidence="1">Uncharacterized protein</fullName>
    </submittedName>
</protein>
<comment type="caution">
    <text evidence="1">The sequence shown here is derived from an EMBL/GenBank/DDBJ whole genome shotgun (WGS) entry which is preliminary data.</text>
</comment>
<proteinExistence type="predicted"/>
<evidence type="ECO:0000313" key="1">
    <source>
        <dbReference type="EMBL" id="KAG8176070.1"/>
    </source>
</evidence>